<proteinExistence type="predicted"/>
<gene>
    <name evidence="2" type="primary">comM_48</name>
    <name evidence="2" type="ORF">SDC9_206713</name>
</gene>
<protein>
    <submittedName>
        <fullName evidence="2">Competence protein ComM</fullName>
    </submittedName>
</protein>
<dbReference type="PANTHER" id="PTHR32039:SF7">
    <property type="entry name" value="COMPETENCE PROTEIN COMM"/>
    <property type="match status" value="1"/>
</dbReference>
<sequence>MAVPRLTPEELVSLGGDCGERSERVRARVSAARKIQAERWSRFGFQCNSEIPEKFLRRNASMRPEVRSFILEALKGVKLSGRGLSRVLRVARTIADLEGAAQIEVKHVAEAVSYREGEATAWMTA</sequence>
<dbReference type="InterPro" id="IPR045006">
    <property type="entry name" value="CHLI-like"/>
</dbReference>
<comment type="caution">
    <text evidence="2">The sequence shown here is derived from an EMBL/GenBank/DDBJ whole genome shotgun (WGS) entry which is preliminary data.</text>
</comment>
<dbReference type="InterPro" id="IPR025158">
    <property type="entry name" value="Mg_chelat-rel_C"/>
</dbReference>
<dbReference type="AlphaFoldDB" id="A0A645J6B6"/>
<evidence type="ECO:0000259" key="1">
    <source>
        <dbReference type="Pfam" id="PF13335"/>
    </source>
</evidence>
<organism evidence="2">
    <name type="scientific">bioreactor metagenome</name>
    <dbReference type="NCBI Taxonomy" id="1076179"/>
    <lineage>
        <taxon>unclassified sequences</taxon>
        <taxon>metagenomes</taxon>
        <taxon>ecological metagenomes</taxon>
    </lineage>
</organism>
<dbReference type="PANTHER" id="PTHR32039">
    <property type="entry name" value="MAGNESIUM-CHELATASE SUBUNIT CHLI"/>
    <property type="match status" value="1"/>
</dbReference>
<dbReference type="EMBL" id="VSSQ01132464">
    <property type="protein sequence ID" value="MPN58996.1"/>
    <property type="molecule type" value="Genomic_DNA"/>
</dbReference>
<dbReference type="InterPro" id="IPR027417">
    <property type="entry name" value="P-loop_NTPase"/>
</dbReference>
<dbReference type="Gene3D" id="3.40.50.300">
    <property type="entry name" value="P-loop containing nucleotide triphosphate hydrolases"/>
    <property type="match status" value="1"/>
</dbReference>
<accession>A0A645J6B6</accession>
<evidence type="ECO:0000313" key="2">
    <source>
        <dbReference type="EMBL" id="MPN58996.1"/>
    </source>
</evidence>
<reference evidence="2" key="1">
    <citation type="submission" date="2019-08" db="EMBL/GenBank/DDBJ databases">
        <authorList>
            <person name="Kucharzyk K."/>
            <person name="Murdoch R.W."/>
            <person name="Higgins S."/>
            <person name="Loffler F."/>
        </authorList>
    </citation>
    <scope>NUCLEOTIDE SEQUENCE</scope>
</reference>
<dbReference type="Pfam" id="PF13335">
    <property type="entry name" value="Mg_chelatase_C"/>
    <property type="match status" value="1"/>
</dbReference>
<name>A0A645J6B6_9ZZZZ</name>
<dbReference type="SUPFAM" id="SSF52540">
    <property type="entry name" value="P-loop containing nucleoside triphosphate hydrolases"/>
    <property type="match status" value="1"/>
</dbReference>
<feature type="domain" description="Mg chelatase-related protein C-terminal" evidence="1">
    <location>
        <begin position="19"/>
        <end position="115"/>
    </location>
</feature>